<dbReference type="Pfam" id="PF06452">
    <property type="entry name" value="CBM9_1"/>
    <property type="match status" value="1"/>
</dbReference>
<sequence>MRIPFFLISIFLFFTLTIKSQSIDSIKVPQRIYTTKKLTKTPVIDGYVKDNEGWNAVEWSSDFTEKDPDEGTSPAYQTMFKVMYDSKYLYIAIRAFDDEPELIQQRLSRRDGFQGDRVNVIIDSYHDKRTAFVFTTTAAGVKGEEFASQNGDNWDDSWNPIWYTNAKVDDKGWTAEMKIPFSQLRFGKAKEQIWGFNVNRTIFRLQERSLWQRIPNNQAGFISEAGELHGLRDLVPQKQLEIQPFTVLQYDKYPAETGNPYRDGSDFKLNAGLDAKIGITNDLTLDLTVNPDFGQVEADPGAIALDGFQIFFREQRPFFVENSNIFDYEFANGSDNLFYSRRIGRNPHRTANLAAGEFADEPQNSRILGAAKFSGKTRDGWSIGVLESVTGNEFAEIRQTDGSTREEIVEPLTNYFVTRIQKDFNERNSFIGGIFTATNRHLDGNFNELHKAAYSGGIDFQHNWKNREYYIDGNVIFSHVLGSKEAITATQQTLRHNFQRTDAIHVSVDLNKTSLTGTGGRFEMGKNGGGNWRYNGGIIWRSPELELNDVGFLRRTDEIIQFGNLTHLWQIPTETYRNIRARFEQSTFYDFGGNLNRLRFEFNGEISWINNWWTEGGYGISTNFYDNFYLRGGPRFRRPNTAFAYLFFGSDRSKLFSFTLGYSNRHTQENVVGRDRFVIRTNYQPTDALSMSLNIEYANLYDRTQYVNEKSFGSNARYILGRIQNKTLTTTLRLNYSFTPDISLQFYGQPFISKGRFSDLNRVINPTANTIDDRIAVYDNNQQSFVKPLNESSINFDVNGDGDLTDSFSSGGFLIDENTDGRLDYVVRNPDFSFVQLQTNLVARWEYIPGSELFLVWSRGSVGSADVNNDLIDSVSDQVFRAPANDTFLVKFTYRFRR</sequence>
<dbReference type="Gene3D" id="2.60.40.1190">
    <property type="match status" value="1"/>
</dbReference>
<organism evidence="3 4">
    <name type="scientific">Polaribacter porphyrae</name>
    <dbReference type="NCBI Taxonomy" id="1137780"/>
    <lineage>
        <taxon>Bacteria</taxon>
        <taxon>Pseudomonadati</taxon>
        <taxon>Bacteroidota</taxon>
        <taxon>Flavobacteriia</taxon>
        <taxon>Flavobacteriales</taxon>
        <taxon>Flavobacteriaceae</taxon>
    </lineage>
</organism>
<dbReference type="Proteomes" id="UP000238882">
    <property type="component" value="Unassembled WGS sequence"/>
</dbReference>
<dbReference type="OrthoDB" id="9786766at2"/>
<dbReference type="InterPro" id="IPR045670">
    <property type="entry name" value="DUF5916"/>
</dbReference>
<dbReference type="GO" id="GO:0030246">
    <property type="term" value="F:carbohydrate binding"/>
    <property type="evidence" value="ECO:0007669"/>
    <property type="project" value="InterPro"/>
</dbReference>
<accession>A0A2S7WRY0</accession>
<evidence type="ECO:0000313" key="3">
    <source>
        <dbReference type="EMBL" id="PQJ80350.1"/>
    </source>
</evidence>
<evidence type="ECO:0000259" key="2">
    <source>
        <dbReference type="Pfam" id="PF19313"/>
    </source>
</evidence>
<feature type="domain" description="Carbohydrate-binding" evidence="1">
    <location>
        <begin position="44"/>
        <end position="198"/>
    </location>
</feature>
<keyword evidence="3" id="KW-0378">Hydrolase</keyword>
<dbReference type="GO" id="GO:0016052">
    <property type="term" value="P:carbohydrate catabolic process"/>
    <property type="evidence" value="ECO:0007669"/>
    <property type="project" value="InterPro"/>
</dbReference>
<proteinExistence type="predicted"/>
<protein>
    <submittedName>
        <fullName evidence="3">Hydrolase</fullName>
    </submittedName>
</protein>
<dbReference type="CDD" id="cd09618">
    <property type="entry name" value="CBM9_like_2"/>
    <property type="match status" value="1"/>
</dbReference>
<gene>
    <name evidence="3" type="ORF">BTO18_14720</name>
</gene>
<name>A0A2S7WRY0_9FLAO</name>
<dbReference type="RefSeq" id="WP_105016948.1">
    <property type="nucleotide sequence ID" value="NZ_MSCN01000001.1"/>
</dbReference>
<dbReference type="SUPFAM" id="SSF49344">
    <property type="entry name" value="CBD9-like"/>
    <property type="match status" value="1"/>
</dbReference>
<evidence type="ECO:0000313" key="4">
    <source>
        <dbReference type="Proteomes" id="UP000238882"/>
    </source>
</evidence>
<reference evidence="3 4" key="1">
    <citation type="submission" date="2016-12" db="EMBL/GenBank/DDBJ databases">
        <title>Trade-off between light-utilization and light-protection in marine flavobacteria.</title>
        <authorList>
            <person name="Kumagai Y."/>
            <person name="Yoshizawa S."/>
            <person name="Kogure K."/>
            <person name="Iwasaki W."/>
        </authorList>
    </citation>
    <scope>NUCLEOTIDE SEQUENCE [LARGE SCALE GENOMIC DNA]</scope>
    <source>
        <strain evidence="3 4">NBRC 108759</strain>
    </source>
</reference>
<evidence type="ECO:0000259" key="1">
    <source>
        <dbReference type="Pfam" id="PF06452"/>
    </source>
</evidence>
<dbReference type="GO" id="GO:0004553">
    <property type="term" value="F:hydrolase activity, hydrolyzing O-glycosyl compounds"/>
    <property type="evidence" value="ECO:0007669"/>
    <property type="project" value="InterPro"/>
</dbReference>
<dbReference type="AlphaFoldDB" id="A0A2S7WRY0"/>
<dbReference type="EMBL" id="MSCN01000001">
    <property type="protein sequence ID" value="PQJ80350.1"/>
    <property type="molecule type" value="Genomic_DNA"/>
</dbReference>
<keyword evidence="4" id="KW-1185">Reference proteome</keyword>
<comment type="caution">
    <text evidence="3">The sequence shown here is derived from an EMBL/GenBank/DDBJ whole genome shotgun (WGS) entry which is preliminary data.</text>
</comment>
<dbReference type="Pfam" id="PF19313">
    <property type="entry name" value="DUF5916"/>
    <property type="match status" value="1"/>
</dbReference>
<dbReference type="InterPro" id="IPR010502">
    <property type="entry name" value="Carb-bd_dom_fam9"/>
</dbReference>
<feature type="domain" description="DUF5916" evidence="2">
    <location>
        <begin position="240"/>
        <end position="894"/>
    </location>
</feature>